<sequence>MIGALAPIIVLSFIAWFRRALRKEPKVEYFAAFRDGQLGYVGLGWAAGAFAELIKAMARAPTLTGSMVLEMVLILLAALLNGMVAGINAVGPTPLEEDAPALSIWTKAWWFDRYAAFASSLLLAVLTLALAAWAHALAD</sequence>
<keyword evidence="1" id="KW-0812">Transmembrane</keyword>
<keyword evidence="1" id="KW-1133">Transmembrane helix</keyword>
<reference evidence="2 3" key="1">
    <citation type="submission" date="2018-10" db="EMBL/GenBank/DDBJ databases">
        <title>Robbsia sp. DHC34, isolated from soil.</title>
        <authorList>
            <person name="Gao Z.-H."/>
            <person name="Qiu L.-H."/>
        </authorList>
    </citation>
    <scope>NUCLEOTIDE SEQUENCE [LARGE SCALE GENOMIC DNA]</scope>
    <source>
        <strain evidence="2 3">DHC34</strain>
    </source>
</reference>
<comment type="caution">
    <text evidence="2">The sequence shown here is derived from an EMBL/GenBank/DDBJ whole genome shotgun (WGS) entry which is preliminary data.</text>
</comment>
<gene>
    <name evidence="2" type="ORF">D7S86_12050</name>
</gene>
<name>A0A494XZE8_9BURK</name>
<dbReference type="AlphaFoldDB" id="A0A494XZE8"/>
<evidence type="ECO:0000256" key="1">
    <source>
        <dbReference type="SAM" id="Phobius"/>
    </source>
</evidence>
<dbReference type="RefSeq" id="WP_121086699.1">
    <property type="nucleotide sequence ID" value="NZ_RBZU01000004.1"/>
</dbReference>
<dbReference type="Proteomes" id="UP000270342">
    <property type="component" value="Unassembled WGS sequence"/>
</dbReference>
<dbReference type="EMBL" id="RBZU01000004">
    <property type="protein sequence ID" value="RKP55924.1"/>
    <property type="molecule type" value="Genomic_DNA"/>
</dbReference>
<feature type="transmembrane region" description="Helical" evidence="1">
    <location>
        <begin position="38"/>
        <end position="56"/>
    </location>
</feature>
<protein>
    <submittedName>
        <fullName evidence="2">Uncharacterized protein</fullName>
    </submittedName>
</protein>
<feature type="transmembrane region" description="Helical" evidence="1">
    <location>
        <begin position="68"/>
        <end position="90"/>
    </location>
</feature>
<evidence type="ECO:0000313" key="3">
    <source>
        <dbReference type="Proteomes" id="UP000270342"/>
    </source>
</evidence>
<keyword evidence="1" id="KW-0472">Membrane</keyword>
<dbReference type="OrthoDB" id="10007385at2"/>
<proteinExistence type="predicted"/>
<feature type="transmembrane region" description="Helical" evidence="1">
    <location>
        <begin position="114"/>
        <end position="138"/>
    </location>
</feature>
<organism evidence="2 3">
    <name type="scientific">Pararobbsia silviterrae</name>
    <dbReference type="NCBI Taxonomy" id="1792498"/>
    <lineage>
        <taxon>Bacteria</taxon>
        <taxon>Pseudomonadati</taxon>
        <taxon>Pseudomonadota</taxon>
        <taxon>Betaproteobacteria</taxon>
        <taxon>Burkholderiales</taxon>
        <taxon>Burkholderiaceae</taxon>
        <taxon>Pararobbsia</taxon>
    </lineage>
</organism>
<keyword evidence="3" id="KW-1185">Reference proteome</keyword>
<accession>A0A494XZE8</accession>
<evidence type="ECO:0000313" key="2">
    <source>
        <dbReference type="EMBL" id="RKP55924.1"/>
    </source>
</evidence>